<proteinExistence type="predicted"/>
<dbReference type="Proteomes" id="UP000812287">
    <property type="component" value="Unassembled WGS sequence"/>
</dbReference>
<comment type="subcellular location">
    <subcellularLocation>
        <location evidence="1">Nucleus</location>
        <location evidence="1">Nuclear pore complex</location>
    </subcellularLocation>
</comment>
<keyword evidence="4" id="KW-0539">Nucleus</keyword>
<keyword evidence="3" id="KW-0906">Nuclear pore complex</keyword>
<dbReference type="RefSeq" id="XP_043045127.1">
    <property type="nucleotide sequence ID" value="XM_043185229.1"/>
</dbReference>
<evidence type="ECO:0000256" key="3">
    <source>
        <dbReference type="ARBA" id="ARBA00023132"/>
    </source>
</evidence>
<keyword evidence="2" id="KW-0813">Transport</keyword>
<feature type="region of interest" description="Disordered" evidence="5">
    <location>
        <begin position="1"/>
        <end position="233"/>
    </location>
</feature>
<dbReference type="AlphaFoldDB" id="A0A9P8AZ57"/>
<feature type="compositionally biased region" description="Low complexity" evidence="5">
    <location>
        <begin position="100"/>
        <end position="129"/>
    </location>
</feature>
<evidence type="ECO:0000259" key="6">
    <source>
        <dbReference type="Pfam" id="PF13874"/>
    </source>
</evidence>
<evidence type="ECO:0000256" key="2">
    <source>
        <dbReference type="ARBA" id="ARBA00022448"/>
    </source>
</evidence>
<dbReference type="InterPro" id="IPR024864">
    <property type="entry name" value="Nup54/Nup57/Nup44"/>
</dbReference>
<dbReference type="OrthoDB" id="6162375at2759"/>
<keyword evidence="3" id="KW-0811">Translocation</keyword>
<feature type="compositionally biased region" description="Low complexity" evidence="5">
    <location>
        <begin position="1"/>
        <end position="17"/>
    </location>
</feature>
<name>A0A9P8AZ57_9AGAR</name>
<dbReference type="Pfam" id="PF13634">
    <property type="entry name" value="Nucleoporin_FG"/>
    <property type="match status" value="2"/>
</dbReference>
<evidence type="ECO:0000256" key="1">
    <source>
        <dbReference type="ARBA" id="ARBA00004567"/>
    </source>
</evidence>
<evidence type="ECO:0000256" key="4">
    <source>
        <dbReference type="ARBA" id="ARBA00023242"/>
    </source>
</evidence>
<organism evidence="7 8">
    <name type="scientific">Guyanagaster necrorhizus</name>
    <dbReference type="NCBI Taxonomy" id="856835"/>
    <lineage>
        <taxon>Eukaryota</taxon>
        <taxon>Fungi</taxon>
        <taxon>Dikarya</taxon>
        <taxon>Basidiomycota</taxon>
        <taxon>Agaricomycotina</taxon>
        <taxon>Agaricomycetes</taxon>
        <taxon>Agaricomycetidae</taxon>
        <taxon>Agaricales</taxon>
        <taxon>Marasmiineae</taxon>
        <taxon>Physalacriaceae</taxon>
        <taxon>Guyanagaster</taxon>
    </lineage>
</organism>
<reference evidence="7" key="1">
    <citation type="submission" date="2020-11" db="EMBL/GenBank/DDBJ databases">
        <title>Adaptations for nitrogen fixation in a non-lichenized fungal sporocarp promotes dispersal by wood-feeding termites.</title>
        <authorList>
            <consortium name="DOE Joint Genome Institute"/>
            <person name="Koch R.A."/>
            <person name="Yoon G."/>
            <person name="Arayal U."/>
            <person name="Lail K."/>
            <person name="Amirebrahimi M."/>
            <person name="Labutti K."/>
            <person name="Lipzen A."/>
            <person name="Riley R."/>
            <person name="Barry K."/>
            <person name="Henrissat B."/>
            <person name="Grigoriev I.V."/>
            <person name="Herr J.R."/>
            <person name="Aime M.C."/>
        </authorList>
    </citation>
    <scope>NUCLEOTIDE SEQUENCE</scope>
    <source>
        <strain evidence="7">MCA 3950</strain>
    </source>
</reference>
<feature type="compositionally biased region" description="Polar residues" evidence="5">
    <location>
        <begin position="78"/>
        <end position="88"/>
    </location>
</feature>
<keyword evidence="3" id="KW-0509">mRNA transport</keyword>
<sequence length="566" mass="59737">MSSLFGATTNTTTPAGGNLFGSNNQQQPAATGGGLFGSNSTQTQTATPSLFGTGSGAFGQSTASNTNTGSSTFGNTAAQPQTNQNSAFSLKPSVFGQTGTGTTASQPAQSTSSFFSTPPAGQQNQQNQQAKPNLFNSTNPLFGGTSTSTGTTNPLFGSSTTTANTNPTTSNTNPLFGSTSTNTTTQNPLFGSTANTNTANPTFGPSNTNPAPTTNTNIFGTTSTSANPMFGSSTNTTLGNSAFGTSALGGSTLGTSAFGAQPQQQSTLGANSLLKSTAPASQQQQVDAQAQFAKLSQKIELIANAWNPSSPQCRFQHYFYNLVEPNQVSMYGRPSNATNEVLWQRAIQENPDPSCLVPVIANGFDDLRQRVDGQTDQATAQKANVKDLQKRLADLSTQHVTNTVSRLARFSQTQIQLAQRIMALAQHLHLLIPTVRSSAIRPEEEELFAKIESMEEEVRGGKGKMKAKLDELWAVFSALKAREEGIRERRTSGDWKVVDEEGLARIAQILSEQQTGLAYLTKILQKDLKDLGIIMGTGLTTTAGDVSMEGESLWTSTSTLRASALR</sequence>
<feature type="compositionally biased region" description="Polar residues" evidence="5">
    <location>
        <begin position="175"/>
        <end position="206"/>
    </location>
</feature>
<dbReference type="InterPro" id="IPR025712">
    <property type="entry name" value="Nup54_alpha-helical_dom"/>
</dbReference>
<gene>
    <name evidence="7" type="ORF">BT62DRAFT_927358</name>
</gene>
<keyword evidence="3" id="KW-0653">Protein transport</keyword>
<feature type="compositionally biased region" description="Polar residues" evidence="5">
    <location>
        <begin position="20"/>
        <end position="29"/>
    </location>
</feature>
<dbReference type="GeneID" id="66107526"/>
<protein>
    <recommendedName>
        <fullName evidence="6">Nucleoporin Nup54 alpha-helical domain-containing protein</fullName>
    </recommendedName>
</protein>
<feature type="compositionally biased region" description="Polar residues" evidence="5">
    <location>
        <begin position="130"/>
        <end position="140"/>
    </location>
</feature>
<dbReference type="EMBL" id="MU250525">
    <property type="protein sequence ID" value="KAG7451627.1"/>
    <property type="molecule type" value="Genomic_DNA"/>
</dbReference>
<dbReference type="GO" id="GO:0036228">
    <property type="term" value="P:protein localization to nuclear inner membrane"/>
    <property type="evidence" value="ECO:0007669"/>
    <property type="project" value="TreeGrafter"/>
</dbReference>
<feature type="compositionally biased region" description="Low complexity" evidence="5">
    <location>
        <begin position="143"/>
        <end position="174"/>
    </location>
</feature>
<dbReference type="InterPro" id="IPR025574">
    <property type="entry name" value="Nucleoporin_FG_rpt"/>
</dbReference>
<feature type="compositionally biased region" description="Polar residues" evidence="5">
    <location>
        <begin position="37"/>
        <end position="52"/>
    </location>
</feature>
<evidence type="ECO:0000313" key="7">
    <source>
        <dbReference type="EMBL" id="KAG7451627.1"/>
    </source>
</evidence>
<feature type="compositionally biased region" description="Low complexity" evidence="5">
    <location>
        <begin position="61"/>
        <end position="77"/>
    </location>
</feature>
<dbReference type="GO" id="GO:0017056">
    <property type="term" value="F:structural constituent of nuclear pore"/>
    <property type="evidence" value="ECO:0007669"/>
    <property type="project" value="TreeGrafter"/>
</dbReference>
<dbReference type="PANTHER" id="PTHR13000:SF0">
    <property type="entry name" value="NUCLEOPORIN P54"/>
    <property type="match status" value="1"/>
</dbReference>
<dbReference type="GO" id="GO:0044613">
    <property type="term" value="C:nuclear pore central transport channel"/>
    <property type="evidence" value="ECO:0007669"/>
    <property type="project" value="TreeGrafter"/>
</dbReference>
<dbReference type="PANTHER" id="PTHR13000">
    <property type="entry name" value="NUCLEOPORIN P54"/>
    <property type="match status" value="1"/>
</dbReference>
<evidence type="ECO:0000256" key="5">
    <source>
        <dbReference type="SAM" id="MobiDB-lite"/>
    </source>
</evidence>
<keyword evidence="8" id="KW-1185">Reference proteome</keyword>
<dbReference type="GO" id="GO:0006999">
    <property type="term" value="P:nuclear pore organization"/>
    <property type="evidence" value="ECO:0007669"/>
    <property type="project" value="TreeGrafter"/>
</dbReference>
<feature type="compositionally biased region" description="Low complexity" evidence="5">
    <location>
        <begin position="207"/>
        <end position="225"/>
    </location>
</feature>
<dbReference type="Gene3D" id="1.20.5.170">
    <property type="match status" value="1"/>
</dbReference>
<evidence type="ECO:0000313" key="8">
    <source>
        <dbReference type="Proteomes" id="UP000812287"/>
    </source>
</evidence>
<dbReference type="GO" id="GO:0006607">
    <property type="term" value="P:NLS-bearing protein import into nucleus"/>
    <property type="evidence" value="ECO:0007669"/>
    <property type="project" value="TreeGrafter"/>
</dbReference>
<dbReference type="Pfam" id="PF13874">
    <property type="entry name" value="Nup54"/>
    <property type="match status" value="1"/>
</dbReference>
<comment type="caution">
    <text evidence="7">The sequence shown here is derived from an EMBL/GenBank/DDBJ whole genome shotgun (WGS) entry which is preliminary data.</text>
</comment>
<feature type="domain" description="Nucleoporin Nup54 alpha-helical" evidence="6">
    <location>
        <begin position="336"/>
        <end position="474"/>
    </location>
</feature>
<accession>A0A9P8AZ57</accession>